<protein>
    <submittedName>
        <fullName evidence="1">Iron-regulated protein frpA</fullName>
    </submittedName>
</protein>
<dbReference type="Proteomes" id="UP000010074">
    <property type="component" value="Chromosome"/>
</dbReference>
<dbReference type="STRING" id="1069642.Bdt_1046"/>
<evidence type="ECO:0000313" key="2">
    <source>
        <dbReference type="Proteomes" id="UP000010074"/>
    </source>
</evidence>
<name>K7YLT1_BDEBC</name>
<dbReference type="AlphaFoldDB" id="K7YLT1"/>
<organism evidence="1 2">
    <name type="scientific">Bdellovibrio bacteriovorus str. Tiberius</name>
    <dbReference type="NCBI Taxonomy" id="1069642"/>
    <lineage>
        <taxon>Bacteria</taxon>
        <taxon>Pseudomonadati</taxon>
        <taxon>Bdellovibrionota</taxon>
        <taxon>Bdellovibrionia</taxon>
        <taxon>Bdellovibrionales</taxon>
        <taxon>Pseudobdellovibrionaceae</taxon>
        <taxon>Bdellovibrio</taxon>
    </lineage>
</organism>
<proteinExistence type="predicted"/>
<sequence length="590" mass="64327">MFGQTPVIPEVEEPKVDPFNPFKHMSDIHQGDDSMTPNIASDNGLNGKAVSNCDRVRADGSDRYEEERLAALAAAKADTSLIPVRFSVSAGSAEDSIALWSHQRTILRKDSNGVTPFYVGAAKKDTDACKWSTNCTKTATVTNHFHYIADHQQARQEFIAGEKCFFSTVRAIASVDDSGVMTVFASEAAAPADVLSLQNHSLRNLYYGESYENIVDSGSPRLFKKLGDGAPNIVSLYVADLRENVTDKSGKTVSILTPEFVKLSKSLTRGDEVQLSFKEIFNLRTLWTERDFITEVLSTQRTSKAGAVSAYEAVPQLIQWLVHSGVEGTAMSTKYTPLVLDLGVKNVRTSSLEGGSFFNLANIQAPVTHMTAWLGGNLVVRASENSINAQKFTREIDDGFLVVPNADGSITSSQNLFGSQMKVSVNGEEKTFANGFETLAALAAKDCQSEDPKKHYLGPWDGELYSQKIKVWVDKNRNAVADGGEVISLADAKVAAINACHVVYANEKDKYGNSTELRSPFLMFKQGESEVAEEELLTRLATGKDKDGQDVEFRLMVDIFFKAKPGVILENVDTTGLPAMGGAQLAQIVQ</sequence>
<reference evidence="1 2" key="1">
    <citation type="journal article" date="2012" name="BMC Genomics">
        <title>Genome analysis of a simultaneously predatory and prey-independent, novel Bdellovibrio bacteriovorus from the River Tiber, supports in silico predictions of both ancient and recent lateral gene transfer from diverse bacteria.</title>
        <authorList>
            <person name="Hobley L."/>
            <person name="Lerner T.R."/>
            <person name="Williams L.E."/>
            <person name="Lambert C."/>
            <person name="Till R."/>
            <person name="Milner D.S."/>
            <person name="Basford S.M."/>
            <person name="Capeness M.J."/>
            <person name="Fenton A.K."/>
            <person name="Atterbury R.J."/>
            <person name="Harris M.A."/>
            <person name="Sockett R.E."/>
        </authorList>
    </citation>
    <scope>NUCLEOTIDE SEQUENCE [LARGE SCALE GENOMIC DNA]</scope>
    <source>
        <strain evidence="1 2">Tiberius</strain>
    </source>
</reference>
<gene>
    <name evidence="1" type="primary">frpA</name>
    <name evidence="1" type="ORF">Bdt_1046</name>
</gene>
<dbReference type="EMBL" id="CP002930">
    <property type="protein sequence ID" value="AFY00746.1"/>
    <property type="molecule type" value="Genomic_DNA"/>
</dbReference>
<evidence type="ECO:0000313" key="1">
    <source>
        <dbReference type="EMBL" id="AFY00746.1"/>
    </source>
</evidence>
<accession>K7YLT1</accession>
<dbReference type="KEGG" id="bbat:Bdt_1046"/>
<dbReference type="PATRIC" id="fig|1069642.3.peg.1029"/>
<dbReference type="HOGENOM" id="CLU_462079_0_0_7"/>